<sequence>MAGSTGTSRAFERALLSFRNKLLHEEIQAFTGSTLEDIRKQASAIQDLQEKKGMLRNMRRIQPLINGLTQFSGVIEVFVQSKPEVLAFIWGPIKFLLQVVSSYTEAFDKLLDAFQTLGENLSRFQVYEKTFLDVPRMQDVIVMIYEDILRFYQATLNFFREKCWRRLFRSLWNTFNDKFGNILSDLDRHKELVDREASTTHTAEARAARQAAQKAEETTRAYREKQNLLQIKIWLGPVDYDAFLAKLRSPYSTITGLWFVQGNGVQEWLDKTDNSKRLLWLTGIPGAGKTFLSASFLRHTQSIYEGKNVPIAYAFLRHDSDNTFAMIMLTLISQLLHHNLQQLAYFDEMRESKTHPPSSQEEVQEMFKFILGNIGVSYIFIDGLDEIDIDKRKMVLDTLCYLLTEAENLKIFLSSRDEVDISTSLTNFNKHIHRVDLAGKNQQDIKTYIAEEGKEVFRRFSLDDDTRQQIQDILDEVCDKAEGMFLWARLVIIDLKGQVNIEGLEDAARHLPVGLDEAYGRILNRIKEKLSQTERDLARRVLGWVVCSTRPLSLNELKHAMAIDIDKEDRCINKKRIILRRLDELCGPVIEFDAEDKIHFVHFTAKEYLTSKYSGMFISHSNAHQDIAITCIRYLSFSCFDLNITDDKVKENVLSGEYCLHLYAERNWMYHVNHAILELDRDSGSTESLASLLVKFVQLRLSEDPPQAANQAVPSEWRFLESLKSPPNVQRHLIDYCIFNSGEGLSKGILSDPLTLQKSTQKFRQHLEDIFTLSKKSNDQDQLQSIYRNYGGNIFKCSRVQCFHYVNGFDAEDKRDKHLNTHIRPFLCHFQ</sequence>
<proteinExistence type="predicted"/>
<organism evidence="5 6">
    <name type="scientific">Morchella conica CCBAS932</name>
    <dbReference type="NCBI Taxonomy" id="1392247"/>
    <lineage>
        <taxon>Eukaryota</taxon>
        <taxon>Fungi</taxon>
        <taxon>Dikarya</taxon>
        <taxon>Ascomycota</taxon>
        <taxon>Pezizomycotina</taxon>
        <taxon>Pezizomycetes</taxon>
        <taxon>Pezizales</taxon>
        <taxon>Morchellaceae</taxon>
        <taxon>Morchella</taxon>
    </lineage>
</organism>
<feature type="domain" description="Nephrocystin 3-like N-terminal" evidence="4">
    <location>
        <begin position="255"/>
        <end position="416"/>
    </location>
</feature>
<evidence type="ECO:0000313" key="5">
    <source>
        <dbReference type="EMBL" id="RPB14071.1"/>
    </source>
</evidence>
<dbReference type="InterPro" id="IPR056125">
    <property type="entry name" value="DUF7708"/>
</dbReference>
<keyword evidence="1" id="KW-0677">Repeat</keyword>
<dbReference type="OrthoDB" id="21416at2759"/>
<feature type="domain" description="GPI inositol-deacylase winged helix" evidence="2">
    <location>
        <begin position="534"/>
        <end position="612"/>
    </location>
</feature>
<dbReference type="AlphaFoldDB" id="A0A3N4L0H4"/>
<dbReference type="InterPro" id="IPR056884">
    <property type="entry name" value="NPHP3-like_N"/>
</dbReference>
<feature type="domain" description="DUF7708" evidence="3">
    <location>
        <begin position="64"/>
        <end position="204"/>
    </location>
</feature>
<name>A0A3N4L0H4_9PEZI</name>
<accession>A0A3N4L0H4</accession>
<evidence type="ECO:0008006" key="7">
    <source>
        <dbReference type="Google" id="ProtNLM"/>
    </source>
</evidence>
<dbReference type="InParanoid" id="A0A3N4L0H4"/>
<dbReference type="PANTHER" id="PTHR10039">
    <property type="entry name" value="AMELOGENIN"/>
    <property type="match status" value="1"/>
</dbReference>
<protein>
    <recommendedName>
        <fullName evidence="7">NACHT domain-containing protein</fullName>
    </recommendedName>
</protein>
<evidence type="ECO:0000256" key="1">
    <source>
        <dbReference type="ARBA" id="ARBA00022737"/>
    </source>
</evidence>
<evidence type="ECO:0000313" key="6">
    <source>
        <dbReference type="Proteomes" id="UP000277580"/>
    </source>
</evidence>
<dbReference type="Pfam" id="PF24883">
    <property type="entry name" value="NPHP3_N"/>
    <property type="match status" value="1"/>
</dbReference>
<dbReference type="SUPFAM" id="SSF52540">
    <property type="entry name" value="P-loop containing nucleoside triphosphate hydrolases"/>
    <property type="match status" value="1"/>
</dbReference>
<evidence type="ECO:0000259" key="4">
    <source>
        <dbReference type="Pfam" id="PF24883"/>
    </source>
</evidence>
<dbReference type="InterPro" id="IPR027417">
    <property type="entry name" value="P-loop_NTPase"/>
</dbReference>
<keyword evidence="6" id="KW-1185">Reference proteome</keyword>
<evidence type="ECO:0000259" key="2">
    <source>
        <dbReference type="Pfam" id="PF22939"/>
    </source>
</evidence>
<dbReference type="Pfam" id="PF24809">
    <property type="entry name" value="DUF7708"/>
    <property type="match status" value="1"/>
</dbReference>
<dbReference type="EMBL" id="ML119119">
    <property type="protein sequence ID" value="RPB14071.1"/>
    <property type="molecule type" value="Genomic_DNA"/>
</dbReference>
<dbReference type="Pfam" id="PF22939">
    <property type="entry name" value="WHD_GPIID"/>
    <property type="match status" value="1"/>
</dbReference>
<reference evidence="5 6" key="1">
    <citation type="journal article" date="2018" name="Nat. Ecol. Evol.">
        <title>Pezizomycetes genomes reveal the molecular basis of ectomycorrhizal truffle lifestyle.</title>
        <authorList>
            <person name="Murat C."/>
            <person name="Payen T."/>
            <person name="Noel B."/>
            <person name="Kuo A."/>
            <person name="Morin E."/>
            <person name="Chen J."/>
            <person name="Kohler A."/>
            <person name="Krizsan K."/>
            <person name="Balestrini R."/>
            <person name="Da Silva C."/>
            <person name="Montanini B."/>
            <person name="Hainaut M."/>
            <person name="Levati E."/>
            <person name="Barry K.W."/>
            <person name="Belfiori B."/>
            <person name="Cichocki N."/>
            <person name="Clum A."/>
            <person name="Dockter R.B."/>
            <person name="Fauchery L."/>
            <person name="Guy J."/>
            <person name="Iotti M."/>
            <person name="Le Tacon F."/>
            <person name="Lindquist E.A."/>
            <person name="Lipzen A."/>
            <person name="Malagnac F."/>
            <person name="Mello A."/>
            <person name="Molinier V."/>
            <person name="Miyauchi S."/>
            <person name="Poulain J."/>
            <person name="Riccioni C."/>
            <person name="Rubini A."/>
            <person name="Sitrit Y."/>
            <person name="Splivallo R."/>
            <person name="Traeger S."/>
            <person name="Wang M."/>
            <person name="Zifcakova L."/>
            <person name="Wipf D."/>
            <person name="Zambonelli A."/>
            <person name="Paolocci F."/>
            <person name="Nowrousian M."/>
            <person name="Ottonello S."/>
            <person name="Baldrian P."/>
            <person name="Spatafora J.W."/>
            <person name="Henrissat B."/>
            <person name="Nagy L.G."/>
            <person name="Aury J.M."/>
            <person name="Wincker P."/>
            <person name="Grigoriev I.V."/>
            <person name="Bonfante P."/>
            <person name="Martin F.M."/>
        </authorList>
    </citation>
    <scope>NUCLEOTIDE SEQUENCE [LARGE SCALE GENOMIC DNA]</scope>
    <source>
        <strain evidence="5 6">CCBAS932</strain>
    </source>
</reference>
<dbReference type="InterPro" id="IPR054471">
    <property type="entry name" value="GPIID_WHD"/>
</dbReference>
<evidence type="ECO:0000259" key="3">
    <source>
        <dbReference type="Pfam" id="PF24809"/>
    </source>
</evidence>
<dbReference type="STRING" id="1392247.A0A3N4L0H4"/>
<dbReference type="Gene3D" id="3.40.50.300">
    <property type="entry name" value="P-loop containing nucleotide triphosphate hydrolases"/>
    <property type="match status" value="1"/>
</dbReference>
<dbReference type="Proteomes" id="UP000277580">
    <property type="component" value="Unassembled WGS sequence"/>
</dbReference>
<gene>
    <name evidence="5" type="ORF">P167DRAFT_604302</name>
</gene>
<dbReference type="PANTHER" id="PTHR10039:SF14">
    <property type="entry name" value="NACHT DOMAIN-CONTAINING PROTEIN"/>
    <property type="match status" value="1"/>
</dbReference>